<dbReference type="PANTHER" id="PTHR36922">
    <property type="entry name" value="BLL2446 PROTEIN"/>
    <property type="match status" value="1"/>
</dbReference>
<name>A0A844XD18_9SPHN</name>
<gene>
    <name evidence="1" type="ORF">GRF63_06360</name>
</gene>
<organism evidence="1 2">
    <name type="scientific">Aurantiacibacter rhizosphaerae</name>
    <dbReference type="NCBI Taxonomy" id="2691582"/>
    <lineage>
        <taxon>Bacteria</taxon>
        <taxon>Pseudomonadati</taxon>
        <taxon>Pseudomonadota</taxon>
        <taxon>Alphaproteobacteria</taxon>
        <taxon>Sphingomonadales</taxon>
        <taxon>Erythrobacteraceae</taxon>
        <taxon>Aurantiacibacter</taxon>
    </lineage>
</organism>
<comment type="caution">
    <text evidence="1">The sequence shown here is derived from an EMBL/GenBank/DDBJ whole genome shotgun (WGS) entry which is preliminary data.</text>
</comment>
<dbReference type="Pfam" id="PF09351">
    <property type="entry name" value="DUF1993"/>
    <property type="match status" value="1"/>
</dbReference>
<reference evidence="1 2" key="2">
    <citation type="submission" date="2020-02" db="EMBL/GenBank/DDBJ databases">
        <title>Erythrobacter dongmakensis sp. nov., isolated from a tidal mudflat.</title>
        <authorList>
            <person name="Kim I.S."/>
        </authorList>
    </citation>
    <scope>NUCLEOTIDE SEQUENCE [LARGE SCALE GENOMIC DNA]</scope>
    <source>
        <strain evidence="1 2">GH3-10</strain>
    </source>
</reference>
<proteinExistence type="predicted"/>
<accession>A0A844XD18</accession>
<keyword evidence="2" id="KW-1185">Reference proteome</keyword>
<dbReference type="InterPro" id="IPR034660">
    <property type="entry name" value="DinB/YfiT-like"/>
</dbReference>
<dbReference type="Proteomes" id="UP000461409">
    <property type="component" value="Unassembled WGS sequence"/>
</dbReference>
<evidence type="ECO:0000313" key="1">
    <source>
        <dbReference type="EMBL" id="MWV27524.1"/>
    </source>
</evidence>
<dbReference type="EMBL" id="WUBR01000001">
    <property type="protein sequence ID" value="MWV27524.1"/>
    <property type="molecule type" value="Genomic_DNA"/>
</dbReference>
<dbReference type="AlphaFoldDB" id="A0A844XD18"/>
<sequence>MTISLYDAIIPTMIQMLGSAQGWIEKAKASDLADGDIAAFRLAEDMLPFDYQVKSMVAHSLGAIEGVRKGTFSPDLEEPDSDLEKMRLNLGAAENSLRALSTGELESFVGQEMHFIFKAKDVDIPFTAENFLLSFSQPNFFFHATTAYAILRHMGVDVGKMDYLGQIRTAPAG</sequence>
<dbReference type="PANTHER" id="PTHR36922:SF1">
    <property type="entry name" value="DUF1993 DOMAIN-CONTAINING PROTEIN"/>
    <property type="match status" value="1"/>
</dbReference>
<dbReference type="InterPro" id="IPR018531">
    <property type="entry name" value="DUF1993"/>
</dbReference>
<reference evidence="1 2" key="1">
    <citation type="submission" date="2019-12" db="EMBL/GenBank/DDBJ databases">
        <authorList>
            <person name="Lee S.D."/>
        </authorList>
    </citation>
    <scope>NUCLEOTIDE SEQUENCE [LARGE SCALE GENOMIC DNA]</scope>
    <source>
        <strain evidence="1 2">GH3-10</strain>
    </source>
</reference>
<dbReference type="RefSeq" id="WP_160485085.1">
    <property type="nucleotide sequence ID" value="NZ_WUBR01000001.1"/>
</dbReference>
<evidence type="ECO:0000313" key="2">
    <source>
        <dbReference type="Proteomes" id="UP000461409"/>
    </source>
</evidence>
<dbReference type="Gene3D" id="1.20.120.450">
    <property type="entry name" value="dinb family like domain"/>
    <property type="match status" value="1"/>
</dbReference>
<protein>
    <submittedName>
        <fullName evidence="1">DUF1993 family protein</fullName>
    </submittedName>
</protein>
<dbReference type="SUPFAM" id="SSF109854">
    <property type="entry name" value="DinB/YfiT-like putative metalloenzymes"/>
    <property type="match status" value="1"/>
</dbReference>